<organism evidence="1 2">
    <name type="scientific">Gossypium tomentosum</name>
    <name type="common">Hawaiian cotton</name>
    <name type="synonym">Gossypium sandvicense</name>
    <dbReference type="NCBI Taxonomy" id="34277"/>
    <lineage>
        <taxon>Eukaryota</taxon>
        <taxon>Viridiplantae</taxon>
        <taxon>Streptophyta</taxon>
        <taxon>Embryophyta</taxon>
        <taxon>Tracheophyta</taxon>
        <taxon>Spermatophyta</taxon>
        <taxon>Magnoliopsida</taxon>
        <taxon>eudicotyledons</taxon>
        <taxon>Gunneridae</taxon>
        <taxon>Pentapetalae</taxon>
        <taxon>rosids</taxon>
        <taxon>malvids</taxon>
        <taxon>Malvales</taxon>
        <taxon>Malvaceae</taxon>
        <taxon>Malvoideae</taxon>
        <taxon>Gossypium</taxon>
    </lineage>
</organism>
<evidence type="ECO:0000313" key="2">
    <source>
        <dbReference type="Proteomes" id="UP000322667"/>
    </source>
</evidence>
<keyword evidence="2" id="KW-1185">Reference proteome</keyword>
<protein>
    <submittedName>
        <fullName evidence="1">Uncharacterized protein</fullName>
    </submittedName>
</protein>
<gene>
    <name evidence="1" type="ORF">ES332_A11G249700v1</name>
</gene>
<dbReference type="AlphaFoldDB" id="A0A5D2NG91"/>
<accession>A0A5D2NG91</accession>
<proteinExistence type="predicted"/>
<dbReference type="Proteomes" id="UP000322667">
    <property type="component" value="Chromosome A11"/>
</dbReference>
<evidence type="ECO:0000313" key="1">
    <source>
        <dbReference type="EMBL" id="TYI02135.1"/>
    </source>
</evidence>
<dbReference type="EMBL" id="CM017620">
    <property type="protein sequence ID" value="TYI02135.1"/>
    <property type="molecule type" value="Genomic_DNA"/>
</dbReference>
<sequence length="56" mass="6595">MDHRDQLHTIAANEANNLTHTLVCSLMHHMISGKPYSPHCNTNFIMFCYMMHFQYP</sequence>
<reference evidence="1 2" key="1">
    <citation type="submission" date="2019-07" db="EMBL/GenBank/DDBJ databases">
        <title>WGS assembly of Gossypium tomentosum.</title>
        <authorList>
            <person name="Chen Z.J."/>
            <person name="Sreedasyam A."/>
            <person name="Ando A."/>
            <person name="Song Q."/>
            <person name="De L."/>
            <person name="Hulse-Kemp A."/>
            <person name="Ding M."/>
            <person name="Ye W."/>
            <person name="Kirkbride R."/>
            <person name="Jenkins J."/>
            <person name="Plott C."/>
            <person name="Lovell J."/>
            <person name="Lin Y.-M."/>
            <person name="Vaughn R."/>
            <person name="Liu B."/>
            <person name="Li W."/>
            <person name="Simpson S."/>
            <person name="Scheffler B."/>
            <person name="Saski C."/>
            <person name="Grover C."/>
            <person name="Hu G."/>
            <person name="Conover J."/>
            <person name="Carlson J."/>
            <person name="Shu S."/>
            <person name="Boston L."/>
            <person name="Williams M."/>
            <person name="Peterson D."/>
            <person name="Mcgee K."/>
            <person name="Jones D."/>
            <person name="Wendel J."/>
            <person name="Stelly D."/>
            <person name="Grimwood J."/>
            <person name="Schmutz J."/>
        </authorList>
    </citation>
    <scope>NUCLEOTIDE SEQUENCE [LARGE SCALE GENOMIC DNA]</scope>
    <source>
        <strain evidence="1">7179.01</strain>
    </source>
</reference>
<name>A0A5D2NG91_GOSTO</name>